<dbReference type="InterPro" id="IPR052548">
    <property type="entry name" value="Type_VII_TA_antitoxin"/>
</dbReference>
<dbReference type="Proteomes" id="UP000576480">
    <property type="component" value="Unassembled WGS sequence"/>
</dbReference>
<dbReference type="PANTHER" id="PTHR33933:SF1">
    <property type="entry name" value="PROTEIN ADENYLYLTRANSFERASE MNTA-RELATED"/>
    <property type="match status" value="1"/>
</dbReference>
<name>A0A6V8PSJ5_9ACTN</name>
<dbReference type="CDD" id="cd05403">
    <property type="entry name" value="NT_KNTase_like"/>
    <property type="match status" value="1"/>
</dbReference>
<dbReference type="Gene3D" id="3.30.460.10">
    <property type="entry name" value="Beta Polymerase, domain 2"/>
    <property type="match status" value="1"/>
</dbReference>
<sequence length="95" mass="11004">MDNPNLTKNQKAALQGYLGILQRNYQDKILQVVLFGSVARGECDQESDIDLLVVLKNGDRRLRDEISMASFDLILKYDVILSPMVMDRETYEWHK</sequence>
<reference evidence="2 3" key="1">
    <citation type="journal article" date="2020" name="Front. Microbiol.">
        <title>Single-cell genomics of novel Actinobacteria with the Wood-Ljungdahl pathway discovered in a serpentinizing system.</title>
        <authorList>
            <person name="Merino N."/>
            <person name="Kawai M."/>
            <person name="Boyd E.S."/>
            <person name="Colman D.R."/>
            <person name="McGlynn S.E."/>
            <person name="Nealson K.H."/>
            <person name="Kurokawa K."/>
            <person name="Hongoh Y."/>
        </authorList>
    </citation>
    <scope>NUCLEOTIDE SEQUENCE [LARGE SCALE GENOMIC DNA]</scope>
    <source>
        <strain evidence="2 3">S43</strain>
    </source>
</reference>
<dbReference type="InterPro" id="IPR043519">
    <property type="entry name" value="NT_sf"/>
</dbReference>
<dbReference type="PANTHER" id="PTHR33933">
    <property type="entry name" value="NUCLEOTIDYLTRANSFERASE"/>
    <property type="match status" value="1"/>
</dbReference>
<gene>
    <name evidence="2" type="ORF">HKBW3S43_01059</name>
</gene>
<protein>
    <recommendedName>
        <fullName evidence="1">Polymerase nucleotidyl transferase domain-containing protein</fullName>
    </recommendedName>
</protein>
<dbReference type="SUPFAM" id="SSF81301">
    <property type="entry name" value="Nucleotidyltransferase"/>
    <property type="match status" value="1"/>
</dbReference>
<comment type="caution">
    <text evidence="2">The sequence shown here is derived from an EMBL/GenBank/DDBJ whole genome shotgun (WGS) entry which is preliminary data.</text>
</comment>
<dbReference type="AlphaFoldDB" id="A0A6V8PSJ5"/>
<feature type="domain" description="Polymerase nucleotidyl transferase" evidence="1">
    <location>
        <begin position="18"/>
        <end position="65"/>
    </location>
</feature>
<dbReference type="InterPro" id="IPR002934">
    <property type="entry name" value="Polymerase_NTP_transf_dom"/>
</dbReference>
<dbReference type="EMBL" id="BLSB01000074">
    <property type="protein sequence ID" value="GFP35267.1"/>
    <property type="molecule type" value="Genomic_DNA"/>
</dbReference>
<feature type="non-terminal residue" evidence="2">
    <location>
        <position position="95"/>
    </location>
</feature>
<evidence type="ECO:0000313" key="2">
    <source>
        <dbReference type="EMBL" id="GFP35267.1"/>
    </source>
</evidence>
<dbReference type="GO" id="GO:0016779">
    <property type="term" value="F:nucleotidyltransferase activity"/>
    <property type="evidence" value="ECO:0007669"/>
    <property type="project" value="InterPro"/>
</dbReference>
<organism evidence="2 3">
    <name type="scientific">Candidatus Hakubella thermalkaliphila</name>
    <dbReference type="NCBI Taxonomy" id="2754717"/>
    <lineage>
        <taxon>Bacteria</taxon>
        <taxon>Bacillati</taxon>
        <taxon>Actinomycetota</taxon>
        <taxon>Actinomycetota incertae sedis</taxon>
        <taxon>Candidatus Hakubellales</taxon>
        <taxon>Candidatus Hakubellaceae</taxon>
        <taxon>Candidatus Hakubella</taxon>
    </lineage>
</organism>
<accession>A0A6V8PSJ5</accession>
<proteinExistence type="predicted"/>
<dbReference type="Pfam" id="PF01909">
    <property type="entry name" value="NTP_transf_2"/>
    <property type="match status" value="1"/>
</dbReference>
<evidence type="ECO:0000313" key="3">
    <source>
        <dbReference type="Proteomes" id="UP000576480"/>
    </source>
</evidence>
<evidence type="ECO:0000259" key="1">
    <source>
        <dbReference type="Pfam" id="PF01909"/>
    </source>
</evidence>